<keyword evidence="8" id="KW-0131">Cell cycle</keyword>
<dbReference type="AlphaFoldDB" id="A0A5C3KDE5"/>
<evidence type="ECO:0000256" key="1">
    <source>
        <dbReference type="ARBA" id="ARBA00004629"/>
    </source>
</evidence>
<dbReference type="EMBL" id="ML210477">
    <property type="protein sequence ID" value="TFK17663.1"/>
    <property type="molecule type" value="Genomic_DNA"/>
</dbReference>
<evidence type="ECO:0000256" key="6">
    <source>
        <dbReference type="ARBA" id="ARBA00022838"/>
    </source>
</evidence>
<organism evidence="12 13">
    <name type="scientific">Coprinopsis marcescibilis</name>
    <name type="common">Agaric fungus</name>
    <name type="synonym">Psathyrella marcescibilis</name>
    <dbReference type="NCBI Taxonomy" id="230819"/>
    <lineage>
        <taxon>Eukaryota</taxon>
        <taxon>Fungi</taxon>
        <taxon>Dikarya</taxon>
        <taxon>Basidiomycota</taxon>
        <taxon>Agaricomycotina</taxon>
        <taxon>Agaricomycetes</taxon>
        <taxon>Agaricomycetidae</taxon>
        <taxon>Agaricales</taxon>
        <taxon>Agaricineae</taxon>
        <taxon>Psathyrellaceae</taxon>
        <taxon>Coprinopsis</taxon>
    </lineage>
</organism>
<evidence type="ECO:0000313" key="13">
    <source>
        <dbReference type="Proteomes" id="UP000307440"/>
    </source>
</evidence>
<dbReference type="PANTHER" id="PTHR14527">
    <property type="entry name" value="PROTEIN MIS12 HOMOLOG"/>
    <property type="match status" value="1"/>
</dbReference>
<dbReference type="Pfam" id="PF05859">
    <property type="entry name" value="Mis12"/>
    <property type="match status" value="1"/>
</dbReference>
<evidence type="ECO:0000256" key="10">
    <source>
        <dbReference type="SAM" id="Coils"/>
    </source>
</evidence>
<dbReference type="Proteomes" id="UP000307440">
    <property type="component" value="Unassembled WGS sequence"/>
</dbReference>
<evidence type="ECO:0000256" key="5">
    <source>
        <dbReference type="ARBA" id="ARBA00022776"/>
    </source>
</evidence>
<dbReference type="OrthoDB" id="1884855at2759"/>
<dbReference type="GO" id="GO:0000444">
    <property type="term" value="C:MIS12/MIND type complex"/>
    <property type="evidence" value="ECO:0007669"/>
    <property type="project" value="TreeGrafter"/>
</dbReference>
<dbReference type="InterPro" id="IPR008685">
    <property type="entry name" value="Centromere_Mis12"/>
</dbReference>
<evidence type="ECO:0000256" key="9">
    <source>
        <dbReference type="ARBA" id="ARBA00023328"/>
    </source>
</evidence>
<keyword evidence="4" id="KW-0132">Cell division</keyword>
<reference evidence="12 13" key="1">
    <citation type="journal article" date="2019" name="Nat. Ecol. Evol.">
        <title>Megaphylogeny resolves global patterns of mushroom evolution.</title>
        <authorList>
            <person name="Varga T."/>
            <person name="Krizsan K."/>
            <person name="Foldi C."/>
            <person name="Dima B."/>
            <person name="Sanchez-Garcia M."/>
            <person name="Sanchez-Ramirez S."/>
            <person name="Szollosi G.J."/>
            <person name="Szarkandi J.G."/>
            <person name="Papp V."/>
            <person name="Albert L."/>
            <person name="Andreopoulos W."/>
            <person name="Angelini C."/>
            <person name="Antonin V."/>
            <person name="Barry K.W."/>
            <person name="Bougher N.L."/>
            <person name="Buchanan P."/>
            <person name="Buyck B."/>
            <person name="Bense V."/>
            <person name="Catcheside P."/>
            <person name="Chovatia M."/>
            <person name="Cooper J."/>
            <person name="Damon W."/>
            <person name="Desjardin D."/>
            <person name="Finy P."/>
            <person name="Geml J."/>
            <person name="Haridas S."/>
            <person name="Hughes K."/>
            <person name="Justo A."/>
            <person name="Karasinski D."/>
            <person name="Kautmanova I."/>
            <person name="Kiss B."/>
            <person name="Kocsube S."/>
            <person name="Kotiranta H."/>
            <person name="LaButti K.M."/>
            <person name="Lechner B.E."/>
            <person name="Liimatainen K."/>
            <person name="Lipzen A."/>
            <person name="Lukacs Z."/>
            <person name="Mihaltcheva S."/>
            <person name="Morgado L.N."/>
            <person name="Niskanen T."/>
            <person name="Noordeloos M.E."/>
            <person name="Ohm R.A."/>
            <person name="Ortiz-Santana B."/>
            <person name="Ovrebo C."/>
            <person name="Racz N."/>
            <person name="Riley R."/>
            <person name="Savchenko A."/>
            <person name="Shiryaev A."/>
            <person name="Soop K."/>
            <person name="Spirin V."/>
            <person name="Szebenyi C."/>
            <person name="Tomsovsky M."/>
            <person name="Tulloss R.E."/>
            <person name="Uehling J."/>
            <person name="Grigoriev I.V."/>
            <person name="Vagvolgyi C."/>
            <person name="Papp T."/>
            <person name="Martin F.M."/>
            <person name="Miettinen O."/>
            <person name="Hibbett D.S."/>
            <person name="Nagy L.G."/>
        </authorList>
    </citation>
    <scope>NUCLEOTIDE SEQUENCE [LARGE SCALE GENOMIC DNA]</scope>
    <source>
        <strain evidence="12 13">CBS 121175</strain>
    </source>
</reference>
<keyword evidence="3" id="KW-0158">Chromosome</keyword>
<evidence type="ECO:0000256" key="3">
    <source>
        <dbReference type="ARBA" id="ARBA00022454"/>
    </source>
</evidence>
<feature type="region of interest" description="Disordered" evidence="11">
    <location>
        <begin position="62"/>
        <end position="97"/>
    </location>
</feature>
<keyword evidence="6" id="KW-0995">Kinetochore</keyword>
<gene>
    <name evidence="12" type="ORF">FA15DRAFT_710565</name>
</gene>
<evidence type="ECO:0000313" key="12">
    <source>
        <dbReference type="EMBL" id="TFK17663.1"/>
    </source>
</evidence>
<dbReference type="GO" id="GO:0051382">
    <property type="term" value="P:kinetochore assembly"/>
    <property type="evidence" value="ECO:0007669"/>
    <property type="project" value="TreeGrafter"/>
</dbReference>
<feature type="coiled-coil region" evidence="10">
    <location>
        <begin position="163"/>
        <end position="193"/>
    </location>
</feature>
<keyword evidence="5" id="KW-0498">Mitosis</keyword>
<keyword evidence="7 10" id="KW-0175">Coiled coil</keyword>
<evidence type="ECO:0000256" key="11">
    <source>
        <dbReference type="SAM" id="MobiDB-lite"/>
    </source>
</evidence>
<evidence type="ECO:0000256" key="4">
    <source>
        <dbReference type="ARBA" id="ARBA00022618"/>
    </source>
</evidence>
<accession>A0A5C3KDE5</accession>
<name>A0A5C3KDE5_COPMA</name>
<feature type="compositionally biased region" description="Basic and acidic residues" evidence="11">
    <location>
        <begin position="62"/>
        <end position="78"/>
    </location>
</feature>
<evidence type="ECO:0000256" key="8">
    <source>
        <dbReference type="ARBA" id="ARBA00023306"/>
    </source>
</evidence>
<comment type="similarity">
    <text evidence="2">Belongs to the mis12 family.</text>
</comment>
<keyword evidence="13" id="KW-1185">Reference proteome</keyword>
<comment type="subcellular location">
    <subcellularLocation>
        <location evidence="1">Chromosome</location>
        <location evidence="1">Centromere</location>
        <location evidence="1">Kinetochore</location>
    </subcellularLocation>
</comment>
<evidence type="ECO:0000256" key="7">
    <source>
        <dbReference type="ARBA" id="ARBA00023054"/>
    </source>
</evidence>
<sequence>MVLTEGNQGQPATHLPSSLLLCEALGFAPQLLLDDIINIANNAVQDGVNGMEEFLLRWVEEREEKKKNEPPKEPEPVKGKKGKKNAKAQEQQSEDLTQEVEQGLVAFQTLLEYHTDIAFDFFEAWSLRNIFFIPPELEQGQVVVLPHYEGADLTGGEGGTESIEREREMMEEIEELRKQLDEQRQLTRLLKRGLSTSKAAQNRAERRFNHISSLLGTSELEVLSALPLELNALYNTVSALPPIDPSISQPSQGSSSQDGASSGALSAYGIGKRPWEVGTTGYVNWAVNRLVGRRKSLNASVSESGVDVPNPVNESLEGGTFVDRMESATAYVGSSSDVRGAAQALEKASATASTRSEVDMDLD</sequence>
<evidence type="ECO:0008006" key="14">
    <source>
        <dbReference type="Google" id="ProtNLM"/>
    </source>
</evidence>
<dbReference type="GO" id="GO:0051301">
    <property type="term" value="P:cell division"/>
    <property type="evidence" value="ECO:0007669"/>
    <property type="project" value="UniProtKB-KW"/>
</dbReference>
<dbReference type="GO" id="GO:0005634">
    <property type="term" value="C:nucleus"/>
    <property type="evidence" value="ECO:0007669"/>
    <property type="project" value="InterPro"/>
</dbReference>
<protein>
    <recommendedName>
        <fullName evidence="14">Mis12-domain-containing protein</fullName>
    </recommendedName>
</protein>
<proteinExistence type="inferred from homology"/>
<dbReference type="PANTHER" id="PTHR14527:SF2">
    <property type="entry name" value="PROTEIN MIS12 HOMOLOG"/>
    <property type="match status" value="1"/>
</dbReference>
<keyword evidence="9" id="KW-0137">Centromere</keyword>
<dbReference type="GO" id="GO:0000070">
    <property type="term" value="P:mitotic sister chromatid segregation"/>
    <property type="evidence" value="ECO:0007669"/>
    <property type="project" value="TreeGrafter"/>
</dbReference>
<evidence type="ECO:0000256" key="2">
    <source>
        <dbReference type="ARBA" id="ARBA00008643"/>
    </source>
</evidence>